<dbReference type="GO" id="GO:0032153">
    <property type="term" value="C:cell division site"/>
    <property type="evidence" value="ECO:0007669"/>
    <property type="project" value="TreeGrafter"/>
</dbReference>
<dbReference type="PANTHER" id="PTHR38687:SF1">
    <property type="entry name" value="CELL DIVISION PROTEIN DEDD"/>
    <property type="match status" value="1"/>
</dbReference>
<dbReference type="InterPro" id="IPR052521">
    <property type="entry name" value="Cell_div_SPOR-domain"/>
</dbReference>
<dbReference type="InterPro" id="IPR036680">
    <property type="entry name" value="SPOR-like_sf"/>
</dbReference>
<dbReference type="PANTHER" id="PTHR38687">
    <property type="entry name" value="CELL DIVISION PROTEIN DEDD-RELATED"/>
    <property type="match status" value="1"/>
</dbReference>
<name>A0A6N4DHG5_9GAMM</name>
<dbReference type="Pfam" id="PF05036">
    <property type="entry name" value="SPOR"/>
    <property type="match status" value="1"/>
</dbReference>
<reference evidence="3 4" key="1">
    <citation type="submission" date="2018-03" db="EMBL/GenBank/DDBJ databases">
        <title>Cross-interface Injection: A General Nanoliter Liquid Handling Method Applied to Single Cells Genome Amplification Automated Nanoliter Liquid Handling Applied to Single Cell Multiple Displacement Amplification.</title>
        <authorList>
            <person name="Yun J."/>
            <person name="Xu P."/>
            <person name="Xu J."/>
            <person name="Dai X."/>
            <person name="Wang Y."/>
            <person name="Zheng X."/>
            <person name="Cao C."/>
            <person name="Yi Q."/>
            <person name="Zhu Y."/>
            <person name="Wang L."/>
            <person name="Dong Z."/>
            <person name="Huang Y."/>
            <person name="Huang L."/>
            <person name="Du W."/>
        </authorList>
    </citation>
    <scope>NUCLEOTIDE SEQUENCE [LARGE SCALE GENOMIC DNA]</scope>
    <source>
        <strain evidence="3 4">A9-4</strain>
    </source>
</reference>
<evidence type="ECO:0000313" key="3">
    <source>
        <dbReference type="EMBL" id="PTB88395.1"/>
    </source>
</evidence>
<dbReference type="SUPFAM" id="SSF110997">
    <property type="entry name" value="Sporulation related repeat"/>
    <property type="match status" value="1"/>
</dbReference>
<dbReference type="GO" id="GO:0032506">
    <property type="term" value="P:cytokinetic process"/>
    <property type="evidence" value="ECO:0007669"/>
    <property type="project" value="TreeGrafter"/>
</dbReference>
<accession>A0A6N4DHG5</accession>
<dbReference type="EMBL" id="PYVG01000065">
    <property type="protein sequence ID" value="PTB88395.1"/>
    <property type="molecule type" value="Genomic_DNA"/>
</dbReference>
<dbReference type="RefSeq" id="WP_417656114.1">
    <property type="nucleotide sequence ID" value="NZ_JBLXDX010000001.1"/>
</dbReference>
<dbReference type="AlphaFoldDB" id="A0A6N4DHG5"/>
<protein>
    <recommendedName>
        <fullName evidence="2">SPOR domain-containing protein</fullName>
    </recommendedName>
</protein>
<evidence type="ECO:0000313" key="4">
    <source>
        <dbReference type="Proteomes" id="UP000241514"/>
    </source>
</evidence>
<dbReference type="GO" id="GO:0042834">
    <property type="term" value="F:peptidoglycan binding"/>
    <property type="evidence" value="ECO:0007669"/>
    <property type="project" value="InterPro"/>
</dbReference>
<proteinExistence type="predicted"/>
<feature type="domain" description="SPOR" evidence="2">
    <location>
        <begin position="104"/>
        <end position="183"/>
    </location>
</feature>
<evidence type="ECO:0000259" key="2">
    <source>
        <dbReference type="PROSITE" id="PS51724"/>
    </source>
</evidence>
<evidence type="ECO:0000256" key="1">
    <source>
        <dbReference type="SAM" id="MobiDB-lite"/>
    </source>
</evidence>
<dbReference type="Gene3D" id="3.30.70.1070">
    <property type="entry name" value="Sporulation related repeat"/>
    <property type="match status" value="1"/>
</dbReference>
<dbReference type="InterPro" id="IPR007730">
    <property type="entry name" value="SPOR-like_dom"/>
</dbReference>
<comment type="caution">
    <text evidence="3">The sequence shown here is derived from an EMBL/GenBank/DDBJ whole genome shotgun (WGS) entry which is preliminary data.</text>
</comment>
<organism evidence="3 4">
    <name type="scientific">Pseudidiomarina aestuarii</name>
    <dbReference type="NCBI Taxonomy" id="624146"/>
    <lineage>
        <taxon>Bacteria</taxon>
        <taxon>Pseudomonadati</taxon>
        <taxon>Pseudomonadota</taxon>
        <taxon>Gammaproteobacteria</taxon>
        <taxon>Alteromonadales</taxon>
        <taxon>Idiomarinaceae</taxon>
        <taxon>Pseudidiomarina</taxon>
    </lineage>
</organism>
<feature type="region of interest" description="Disordered" evidence="1">
    <location>
        <begin position="78"/>
        <end position="104"/>
    </location>
</feature>
<dbReference type="GO" id="GO:0030428">
    <property type="term" value="C:cell septum"/>
    <property type="evidence" value="ECO:0007669"/>
    <property type="project" value="TreeGrafter"/>
</dbReference>
<sequence length="185" mass="20285">MSSPLQNRIVGSIILLALAVIILPELLDGKPVEDREAFVAMPLQPEVDVEQQPVAEIPSQAEPVEDETFTEIPTVETVELGEQEPSLNPDSTAQAKPTPPTDADLQDGGWIIQLAVLGNQESAQRTVQLLQERGYPAYIEPYQSNGRAMHKLLVGPGLAKNELTDQLDELRELTNLSGKVIRYQP</sequence>
<dbReference type="PROSITE" id="PS51724">
    <property type="entry name" value="SPOR"/>
    <property type="match status" value="1"/>
</dbReference>
<dbReference type="Proteomes" id="UP000241514">
    <property type="component" value="Unassembled WGS sequence"/>
</dbReference>
<gene>
    <name evidence="3" type="ORF">C9928_06380</name>
</gene>
<feature type="compositionally biased region" description="Polar residues" evidence="1">
    <location>
        <begin position="85"/>
        <end position="95"/>
    </location>
</feature>